<name>Z9JHH2_9GAMM</name>
<comment type="caution">
    <text evidence="1">The sequence shown here is derived from an EMBL/GenBank/DDBJ whole genome shotgun (WGS) entry which is preliminary data.</text>
</comment>
<dbReference type="AlphaFoldDB" id="Z9JHH2"/>
<proteinExistence type="predicted"/>
<sequence>MTPQVDSFFVGKSLFDIRIFLVYGLGLLRVADILIEQRYVDTKRMNGYFLKFTLNFVNHSKVLHDLN</sequence>
<reference evidence="1 2" key="1">
    <citation type="journal article" date="2014" name="Genome Announc.">
        <title>Draft Genome Sequence of Xylella fastidiosa Pear Leaf Scorch Strain in Taiwan.</title>
        <authorList>
            <person name="Su C.C."/>
            <person name="Deng W.L."/>
            <person name="Jan F.J."/>
            <person name="Chang C.J."/>
            <person name="Huang H."/>
            <person name="Chen J."/>
        </authorList>
    </citation>
    <scope>NUCLEOTIDE SEQUENCE [LARGE SCALE GENOMIC DNA]</scope>
    <source>
        <strain evidence="1 2">PLS229</strain>
    </source>
</reference>
<gene>
    <name evidence="1" type="ORF">AF72_09970</name>
</gene>
<evidence type="ECO:0000313" key="1">
    <source>
        <dbReference type="EMBL" id="EWS77609.1"/>
    </source>
</evidence>
<dbReference type="EMBL" id="JDSQ01000017">
    <property type="protein sequence ID" value="EWS77609.1"/>
    <property type="molecule type" value="Genomic_DNA"/>
</dbReference>
<dbReference type="Proteomes" id="UP000020406">
    <property type="component" value="Unassembled WGS sequence"/>
</dbReference>
<dbReference type="KEGG" id="xtw:AB672_08030"/>
<organism evidence="1 2">
    <name type="scientific">Xylella taiwanensis</name>
    <dbReference type="NCBI Taxonomy" id="1444770"/>
    <lineage>
        <taxon>Bacteria</taxon>
        <taxon>Pseudomonadati</taxon>
        <taxon>Pseudomonadota</taxon>
        <taxon>Gammaproteobacteria</taxon>
        <taxon>Lysobacterales</taxon>
        <taxon>Lysobacteraceae</taxon>
        <taxon>Xylella</taxon>
    </lineage>
</organism>
<protein>
    <submittedName>
        <fullName evidence="1">Uncharacterized protein</fullName>
    </submittedName>
</protein>
<accession>Z9JHH2</accession>
<dbReference type="PATRIC" id="fig|1444770.3.peg.2366"/>
<evidence type="ECO:0000313" key="2">
    <source>
        <dbReference type="Proteomes" id="UP000020406"/>
    </source>
</evidence>